<feature type="domain" description="Desulfoferrodoxin ferrous iron-binding" evidence="5">
    <location>
        <begin position="50"/>
        <end position="131"/>
    </location>
</feature>
<sequence length="135" mass="14779">MENRRTFLKTSAVAVSLIALGQAVPLKASENNYSGIIYTGNNPGKWGKKVGSHLPVISNNQGKITIKTNHPMSEQHYIVRHTLVLADGSVIGSRTFHPDTPEAVSEHTLPTGYSGKIYATSFCNLHDFWVNETTV</sequence>
<dbReference type="GO" id="GO:0005506">
    <property type="term" value="F:iron ion binding"/>
    <property type="evidence" value="ECO:0007669"/>
    <property type="project" value="InterPro"/>
</dbReference>
<evidence type="ECO:0000256" key="1">
    <source>
        <dbReference type="ARBA" id="ARBA00004196"/>
    </source>
</evidence>
<dbReference type="AlphaFoldDB" id="A0A8D5JME2"/>
<dbReference type="InterPro" id="IPR019546">
    <property type="entry name" value="TAT_signal_bac_arc"/>
</dbReference>
<keyword evidence="3" id="KW-0479">Metal-binding</keyword>
<gene>
    <name evidence="6" type="ORF">DGMP_21700</name>
</gene>
<protein>
    <recommendedName>
        <fullName evidence="5">Desulfoferrodoxin ferrous iron-binding domain-containing protein</fullName>
    </recommendedName>
</protein>
<comment type="subunit">
    <text evidence="2">Heterodimer of a large and a small subunit.</text>
</comment>
<keyword evidence="4" id="KW-0732">Signal</keyword>
<reference evidence="6" key="1">
    <citation type="submission" date="2020-09" db="EMBL/GenBank/DDBJ databases">
        <title>Desulfogranum mesoprofundum gen. nov., sp. nov., a novel mesophilic, sulfate-reducing chemolithoautotroph isolated from a deep-sea hydrothermal vent chimney in the Suiyo Seamount.</title>
        <authorList>
            <person name="Hashimoto Y."/>
            <person name="Nakagawa S."/>
        </authorList>
    </citation>
    <scope>NUCLEOTIDE SEQUENCE</scope>
    <source>
        <strain evidence="6">KT2</strain>
    </source>
</reference>
<evidence type="ECO:0000256" key="4">
    <source>
        <dbReference type="SAM" id="SignalP"/>
    </source>
</evidence>
<feature type="signal peptide" evidence="4">
    <location>
        <begin position="1"/>
        <end position="28"/>
    </location>
</feature>
<dbReference type="GO" id="GO:0051536">
    <property type="term" value="F:iron-sulfur cluster binding"/>
    <property type="evidence" value="ECO:0007669"/>
    <property type="project" value="UniProtKB-KW"/>
</dbReference>
<dbReference type="RefSeq" id="WP_228853925.1">
    <property type="nucleotide sequence ID" value="NZ_AP024086.1"/>
</dbReference>
<evidence type="ECO:0000256" key="3">
    <source>
        <dbReference type="ARBA" id="ARBA00023014"/>
    </source>
</evidence>
<dbReference type="KEGG" id="dbk:DGMP_21700"/>
<dbReference type="InterPro" id="IPR002742">
    <property type="entry name" value="Desulfoferrodoxin_Fe-bd_dom"/>
</dbReference>
<comment type="subcellular location">
    <subcellularLocation>
        <location evidence="1">Cell envelope</location>
    </subcellularLocation>
</comment>
<evidence type="ECO:0000259" key="5">
    <source>
        <dbReference type="Pfam" id="PF01880"/>
    </source>
</evidence>
<proteinExistence type="predicted"/>
<keyword evidence="7" id="KW-1185">Reference proteome</keyword>
<evidence type="ECO:0000313" key="7">
    <source>
        <dbReference type="Proteomes" id="UP000826725"/>
    </source>
</evidence>
<dbReference type="EMBL" id="AP024086">
    <property type="protein sequence ID" value="BCL61477.1"/>
    <property type="molecule type" value="Genomic_DNA"/>
</dbReference>
<accession>A0A8D5JME2</accession>
<dbReference type="Pfam" id="PF01880">
    <property type="entry name" value="Desulfoferrodox"/>
    <property type="match status" value="1"/>
</dbReference>
<evidence type="ECO:0000313" key="6">
    <source>
        <dbReference type="EMBL" id="BCL61477.1"/>
    </source>
</evidence>
<feature type="chain" id="PRO_5034246902" description="Desulfoferrodoxin ferrous iron-binding domain-containing protein" evidence="4">
    <location>
        <begin position="29"/>
        <end position="135"/>
    </location>
</feature>
<dbReference type="PROSITE" id="PS51318">
    <property type="entry name" value="TAT"/>
    <property type="match status" value="1"/>
</dbReference>
<evidence type="ECO:0000256" key="2">
    <source>
        <dbReference type="ARBA" id="ARBA00011771"/>
    </source>
</evidence>
<organism evidence="6 7">
    <name type="scientific">Desulfomarina profundi</name>
    <dbReference type="NCBI Taxonomy" id="2772557"/>
    <lineage>
        <taxon>Bacteria</taxon>
        <taxon>Pseudomonadati</taxon>
        <taxon>Thermodesulfobacteriota</taxon>
        <taxon>Desulfobulbia</taxon>
        <taxon>Desulfobulbales</taxon>
        <taxon>Desulfobulbaceae</taxon>
        <taxon>Desulfomarina</taxon>
    </lineage>
</organism>
<dbReference type="Proteomes" id="UP000826725">
    <property type="component" value="Chromosome"/>
</dbReference>
<dbReference type="NCBIfam" id="TIGR01409">
    <property type="entry name" value="TAT_signal_seq"/>
    <property type="match status" value="1"/>
</dbReference>
<keyword evidence="3" id="KW-0411">Iron-sulfur</keyword>
<dbReference type="GO" id="GO:0016491">
    <property type="term" value="F:oxidoreductase activity"/>
    <property type="evidence" value="ECO:0007669"/>
    <property type="project" value="InterPro"/>
</dbReference>
<keyword evidence="3" id="KW-0408">Iron</keyword>
<dbReference type="InterPro" id="IPR006311">
    <property type="entry name" value="TAT_signal"/>
</dbReference>
<name>A0A8D5JME2_9BACT</name>
<dbReference type="GO" id="GO:0030313">
    <property type="term" value="C:cell envelope"/>
    <property type="evidence" value="ECO:0007669"/>
    <property type="project" value="UniProtKB-SubCell"/>
</dbReference>